<evidence type="ECO:0008006" key="4">
    <source>
        <dbReference type="Google" id="ProtNLM"/>
    </source>
</evidence>
<dbReference type="EMBL" id="JAGQHR010000860">
    <property type="protein sequence ID" value="MCA9729833.1"/>
    <property type="molecule type" value="Genomic_DNA"/>
</dbReference>
<dbReference type="PANTHER" id="PTHR38787">
    <property type="entry name" value="REGULATORY P DOMAIN-CONTAINING PROTEIN"/>
    <property type="match status" value="1"/>
</dbReference>
<dbReference type="InterPro" id="IPR013211">
    <property type="entry name" value="LVIVD"/>
</dbReference>
<dbReference type="SUPFAM" id="SSF75011">
    <property type="entry name" value="3-carboxy-cis,cis-mucoante lactonizing enzyme"/>
    <property type="match status" value="1"/>
</dbReference>
<feature type="non-terminal residue" evidence="2">
    <location>
        <position position="228"/>
    </location>
</feature>
<feature type="signal peptide" evidence="1">
    <location>
        <begin position="1"/>
        <end position="32"/>
    </location>
</feature>
<name>A0A956M2P0_UNCEI</name>
<reference evidence="2" key="2">
    <citation type="journal article" date="2021" name="Microbiome">
        <title>Successional dynamics and alternative stable states in a saline activated sludge microbial community over 9 years.</title>
        <authorList>
            <person name="Wang Y."/>
            <person name="Ye J."/>
            <person name="Ju F."/>
            <person name="Liu L."/>
            <person name="Boyd J.A."/>
            <person name="Deng Y."/>
            <person name="Parks D.H."/>
            <person name="Jiang X."/>
            <person name="Yin X."/>
            <person name="Woodcroft B.J."/>
            <person name="Tyson G.W."/>
            <person name="Hugenholtz P."/>
            <person name="Polz M.F."/>
            <person name="Zhang T."/>
        </authorList>
    </citation>
    <scope>NUCLEOTIDE SEQUENCE</scope>
    <source>
        <strain evidence="2">HKST-UBA01</strain>
    </source>
</reference>
<reference evidence="2" key="1">
    <citation type="submission" date="2020-04" db="EMBL/GenBank/DDBJ databases">
        <authorList>
            <person name="Zhang T."/>
        </authorList>
    </citation>
    <scope>NUCLEOTIDE SEQUENCE</scope>
    <source>
        <strain evidence="2">HKST-UBA01</strain>
    </source>
</reference>
<evidence type="ECO:0000256" key="1">
    <source>
        <dbReference type="SAM" id="SignalP"/>
    </source>
</evidence>
<dbReference type="AlphaFoldDB" id="A0A956M2P0"/>
<dbReference type="PANTHER" id="PTHR38787:SF3">
    <property type="entry name" value="REGULATORY P DOMAIN-CONTAINING PROTEIN"/>
    <property type="match status" value="1"/>
</dbReference>
<sequence length="228" mass="24741">MPRAGARNTVRSGRWLAVMVAALAVSAPSVRAENHRATLLGHLDAREVYKDVWGYHAPDGTEIAIVGTSLGTQFVDVTDPTAPVELLFLAGPPSGWRDIKTYGTYAYIVVDNNSNEALQIVDLADPLHPVKVAGGSEFFRRSHNLFVDGSTLYAVGTDRAQGYVALDLSDPVHPTLLGTFADFYFHDIYVENGLAYAAQVYNPAFLAILDVRDPAHPEVLSRVPYDGA</sequence>
<comment type="caution">
    <text evidence="2">The sequence shown here is derived from an EMBL/GenBank/DDBJ whole genome shotgun (WGS) entry which is preliminary data.</text>
</comment>
<dbReference type="Proteomes" id="UP000697710">
    <property type="component" value="Unassembled WGS sequence"/>
</dbReference>
<gene>
    <name evidence="2" type="ORF">KC729_19270</name>
</gene>
<evidence type="ECO:0000313" key="2">
    <source>
        <dbReference type="EMBL" id="MCA9729833.1"/>
    </source>
</evidence>
<evidence type="ECO:0000313" key="3">
    <source>
        <dbReference type="Proteomes" id="UP000697710"/>
    </source>
</evidence>
<proteinExistence type="predicted"/>
<protein>
    <recommendedName>
        <fullName evidence="4">Choice-of-anchor B family protein</fullName>
    </recommendedName>
</protein>
<feature type="chain" id="PRO_5037337949" description="Choice-of-anchor B family protein" evidence="1">
    <location>
        <begin position="33"/>
        <end position="228"/>
    </location>
</feature>
<dbReference type="Pfam" id="PF08309">
    <property type="entry name" value="LVIVD"/>
    <property type="match status" value="2"/>
</dbReference>
<accession>A0A956M2P0</accession>
<keyword evidence="1" id="KW-0732">Signal</keyword>
<organism evidence="2 3">
    <name type="scientific">Eiseniibacteriota bacterium</name>
    <dbReference type="NCBI Taxonomy" id="2212470"/>
    <lineage>
        <taxon>Bacteria</taxon>
        <taxon>Candidatus Eiseniibacteriota</taxon>
    </lineage>
</organism>
<dbReference type="GO" id="GO:0005576">
    <property type="term" value="C:extracellular region"/>
    <property type="evidence" value="ECO:0007669"/>
    <property type="project" value="TreeGrafter"/>
</dbReference>